<gene>
    <name evidence="5" type="ORF">BKA67DRAFT_15652</name>
</gene>
<evidence type="ECO:0000313" key="5">
    <source>
        <dbReference type="EMBL" id="KAH6659495.1"/>
    </source>
</evidence>
<dbReference type="GO" id="GO:0016846">
    <property type="term" value="F:carbon-sulfur lyase activity"/>
    <property type="evidence" value="ECO:0007669"/>
    <property type="project" value="InterPro"/>
</dbReference>
<dbReference type="AlphaFoldDB" id="A0A9P9A3Q5"/>
<reference evidence="5" key="1">
    <citation type="journal article" date="2021" name="Nat. Commun.">
        <title>Genetic determinants of endophytism in the Arabidopsis root mycobiome.</title>
        <authorList>
            <person name="Mesny F."/>
            <person name="Miyauchi S."/>
            <person name="Thiergart T."/>
            <person name="Pickel B."/>
            <person name="Atanasova L."/>
            <person name="Karlsson M."/>
            <person name="Huettel B."/>
            <person name="Barry K.W."/>
            <person name="Haridas S."/>
            <person name="Chen C."/>
            <person name="Bauer D."/>
            <person name="Andreopoulos W."/>
            <person name="Pangilinan J."/>
            <person name="LaButti K."/>
            <person name="Riley R."/>
            <person name="Lipzen A."/>
            <person name="Clum A."/>
            <person name="Drula E."/>
            <person name="Henrissat B."/>
            <person name="Kohler A."/>
            <person name="Grigoriev I.V."/>
            <person name="Martin F.M."/>
            <person name="Hacquard S."/>
        </authorList>
    </citation>
    <scope>NUCLEOTIDE SEQUENCE</scope>
    <source>
        <strain evidence="5">MPI-SDFR-AT-0073</strain>
    </source>
</reference>
<dbReference type="Proteomes" id="UP000758603">
    <property type="component" value="Unassembled WGS sequence"/>
</dbReference>
<comment type="similarity">
    <text evidence="1">Belongs to the Gfa family.</text>
</comment>
<protein>
    <submittedName>
        <fullName evidence="5">Mss4-like protein</fullName>
    </submittedName>
</protein>
<accession>A0A9P9A3Q5</accession>
<comment type="caution">
    <text evidence="5">The sequence shown here is derived from an EMBL/GenBank/DDBJ whole genome shotgun (WGS) entry which is preliminary data.</text>
</comment>
<feature type="domain" description="CENP-V/GFA" evidence="4">
    <location>
        <begin position="11"/>
        <end position="133"/>
    </location>
</feature>
<evidence type="ECO:0000259" key="4">
    <source>
        <dbReference type="PROSITE" id="PS51891"/>
    </source>
</evidence>
<dbReference type="OrthoDB" id="2993351at2759"/>
<dbReference type="PROSITE" id="PS51891">
    <property type="entry name" value="CENP_V_GFA"/>
    <property type="match status" value="2"/>
</dbReference>
<evidence type="ECO:0000256" key="2">
    <source>
        <dbReference type="ARBA" id="ARBA00022723"/>
    </source>
</evidence>
<evidence type="ECO:0000256" key="3">
    <source>
        <dbReference type="ARBA" id="ARBA00022833"/>
    </source>
</evidence>
<keyword evidence="2" id="KW-0479">Metal-binding</keyword>
<dbReference type="Gene3D" id="2.170.150.70">
    <property type="match status" value="2"/>
</dbReference>
<sequence>MADQAAPLKTYRGNCHCKAHVFEVRLPELKSLYSCNCSSCTKKGILWCYPEKQSDFTWIRGDEGSLADYAFGKKGMHYKFCPTCGVSLFCIGYFEPPQPGEEKNPAFALNARTFQDLDIWSLETKLMDGASYGAPFKPAKYAGHPPQAAPENASTYHGSCHCGAVRVAMNSSPLGETHDGRVVECDCSICGRYGAIWAYPREEYVAFEGEENLSYYKMGNGLFNKGFCRVCGVPVENKAVSMSEEQKAALSEVHRSWHDRGHVYRGLNSRVLNDVDLGKLKKERVYGWKGIPPQYENP</sequence>
<dbReference type="PANTHER" id="PTHR28620">
    <property type="entry name" value="CENTROMERE PROTEIN V"/>
    <property type="match status" value="1"/>
</dbReference>
<name>A0A9P9A3Q5_9PEZI</name>
<dbReference type="Pfam" id="PF04828">
    <property type="entry name" value="GFA"/>
    <property type="match status" value="2"/>
</dbReference>
<keyword evidence="3" id="KW-0862">Zinc</keyword>
<organism evidence="5 6">
    <name type="scientific">Truncatella angustata</name>
    <dbReference type="NCBI Taxonomy" id="152316"/>
    <lineage>
        <taxon>Eukaryota</taxon>
        <taxon>Fungi</taxon>
        <taxon>Dikarya</taxon>
        <taxon>Ascomycota</taxon>
        <taxon>Pezizomycotina</taxon>
        <taxon>Sordariomycetes</taxon>
        <taxon>Xylariomycetidae</taxon>
        <taxon>Amphisphaeriales</taxon>
        <taxon>Sporocadaceae</taxon>
        <taxon>Truncatella</taxon>
    </lineage>
</organism>
<dbReference type="GeneID" id="70124038"/>
<feature type="domain" description="CENP-V/GFA" evidence="4">
    <location>
        <begin position="156"/>
        <end position="289"/>
    </location>
</feature>
<dbReference type="SUPFAM" id="SSF51316">
    <property type="entry name" value="Mss4-like"/>
    <property type="match status" value="2"/>
</dbReference>
<dbReference type="GO" id="GO:0046872">
    <property type="term" value="F:metal ion binding"/>
    <property type="evidence" value="ECO:0007669"/>
    <property type="project" value="UniProtKB-KW"/>
</dbReference>
<dbReference type="InterPro" id="IPR006913">
    <property type="entry name" value="CENP-V/GFA"/>
</dbReference>
<dbReference type="EMBL" id="JAGPXC010000001">
    <property type="protein sequence ID" value="KAH6659495.1"/>
    <property type="molecule type" value="Genomic_DNA"/>
</dbReference>
<dbReference type="PANTHER" id="PTHR28620:SF1">
    <property type="entry name" value="CENP-V_GFA DOMAIN-CONTAINING PROTEIN"/>
    <property type="match status" value="1"/>
</dbReference>
<evidence type="ECO:0000313" key="6">
    <source>
        <dbReference type="Proteomes" id="UP000758603"/>
    </source>
</evidence>
<dbReference type="InterPro" id="IPR011057">
    <property type="entry name" value="Mss4-like_sf"/>
</dbReference>
<dbReference type="RefSeq" id="XP_045963626.1">
    <property type="nucleotide sequence ID" value="XM_046095145.1"/>
</dbReference>
<dbReference type="InterPro" id="IPR052355">
    <property type="entry name" value="CENP-V-like"/>
</dbReference>
<proteinExistence type="inferred from homology"/>
<evidence type="ECO:0000256" key="1">
    <source>
        <dbReference type="ARBA" id="ARBA00005495"/>
    </source>
</evidence>
<keyword evidence="6" id="KW-1185">Reference proteome</keyword>